<feature type="region of interest" description="Disordered" evidence="1">
    <location>
        <begin position="1"/>
        <end position="44"/>
    </location>
</feature>
<keyword evidence="3" id="KW-1185">Reference proteome</keyword>
<name>A0A9W9YTS7_9CNID</name>
<evidence type="ECO:0000256" key="1">
    <source>
        <dbReference type="SAM" id="MobiDB-lite"/>
    </source>
</evidence>
<feature type="compositionally biased region" description="Basic and acidic residues" evidence="1">
    <location>
        <begin position="9"/>
        <end position="25"/>
    </location>
</feature>
<evidence type="ECO:0000313" key="3">
    <source>
        <dbReference type="Proteomes" id="UP001163046"/>
    </source>
</evidence>
<gene>
    <name evidence="2" type="ORF">OS493_039906</name>
</gene>
<organism evidence="2 3">
    <name type="scientific">Desmophyllum pertusum</name>
    <dbReference type="NCBI Taxonomy" id="174260"/>
    <lineage>
        <taxon>Eukaryota</taxon>
        <taxon>Metazoa</taxon>
        <taxon>Cnidaria</taxon>
        <taxon>Anthozoa</taxon>
        <taxon>Hexacorallia</taxon>
        <taxon>Scleractinia</taxon>
        <taxon>Caryophylliina</taxon>
        <taxon>Caryophylliidae</taxon>
        <taxon>Desmophyllum</taxon>
    </lineage>
</organism>
<accession>A0A9W9YTS7</accession>
<reference evidence="2" key="1">
    <citation type="submission" date="2023-01" db="EMBL/GenBank/DDBJ databases">
        <title>Genome assembly of the deep-sea coral Lophelia pertusa.</title>
        <authorList>
            <person name="Herrera S."/>
            <person name="Cordes E."/>
        </authorList>
    </citation>
    <scope>NUCLEOTIDE SEQUENCE</scope>
    <source>
        <strain evidence="2">USNM1676648</strain>
        <tissue evidence="2">Polyp</tissue>
    </source>
</reference>
<dbReference type="Proteomes" id="UP001163046">
    <property type="component" value="Unassembled WGS sequence"/>
</dbReference>
<protein>
    <submittedName>
        <fullName evidence="2">Uncharacterized protein</fullName>
    </submittedName>
</protein>
<feature type="non-terminal residue" evidence="2">
    <location>
        <position position="104"/>
    </location>
</feature>
<evidence type="ECO:0000313" key="2">
    <source>
        <dbReference type="EMBL" id="KAJ7369303.1"/>
    </source>
</evidence>
<comment type="caution">
    <text evidence="2">The sequence shown here is derived from an EMBL/GenBank/DDBJ whole genome shotgun (WGS) entry which is preliminary data.</text>
</comment>
<dbReference type="AlphaFoldDB" id="A0A9W9YTS7"/>
<dbReference type="EMBL" id="MU827081">
    <property type="protein sequence ID" value="KAJ7369303.1"/>
    <property type="molecule type" value="Genomic_DNA"/>
</dbReference>
<proteinExistence type="predicted"/>
<sequence length="104" mass="11683">KLPQGKSFDQNKKVKESKDETPRGDGRKKKPAGAQEIPEEFKNFKPSVQSKLQMKNLQENNQEMKIQALNHGNSKSSVRAYTVEHFLSDVECDNLAKGPQPACV</sequence>